<gene>
    <name evidence="1" type="ORF">TNIN_316511</name>
</gene>
<comment type="caution">
    <text evidence="1">The sequence shown here is derived from an EMBL/GenBank/DDBJ whole genome shotgun (WGS) entry which is preliminary data.</text>
</comment>
<protein>
    <submittedName>
        <fullName evidence="1">Uncharacterized protein</fullName>
    </submittedName>
</protein>
<organism evidence="1 2">
    <name type="scientific">Trichonephila inaurata madagascariensis</name>
    <dbReference type="NCBI Taxonomy" id="2747483"/>
    <lineage>
        <taxon>Eukaryota</taxon>
        <taxon>Metazoa</taxon>
        <taxon>Ecdysozoa</taxon>
        <taxon>Arthropoda</taxon>
        <taxon>Chelicerata</taxon>
        <taxon>Arachnida</taxon>
        <taxon>Araneae</taxon>
        <taxon>Araneomorphae</taxon>
        <taxon>Entelegynae</taxon>
        <taxon>Araneoidea</taxon>
        <taxon>Nephilidae</taxon>
        <taxon>Trichonephila</taxon>
        <taxon>Trichonephila inaurata</taxon>
    </lineage>
</organism>
<name>A0A8X6IBW4_9ARAC</name>
<dbReference type="AlphaFoldDB" id="A0A8X6IBW4"/>
<evidence type="ECO:0000313" key="2">
    <source>
        <dbReference type="Proteomes" id="UP000886998"/>
    </source>
</evidence>
<sequence>MRRVPRAAQTKRRRCAFVGCEGLDSATVEEVRAFFIAGGAAAWIDLPSLLSVRSTTLNIFEIKSLEAQGPQAESIKLLGQKGNDSRLKSECWEQRLFTYGDSIPTSPPYFYCIFHQVTNKFSK</sequence>
<dbReference type="EMBL" id="BMAV01025160">
    <property type="protein sequence ID" value="GFS38939.1"/>
    <property type="molecule type" value="Genomic_DNA"/>
</dbReference>
<evidence type="ECO:0000313" key="1">
    <source>
        <dbReference type="EMBL" id="GFS38939.1"/>
    </source>
</evidence>
<keyword evidence="2" id="KW-1185">Reference proteome</keyword>
<dbReference type="Proteomes" id="UP000886998">
    <property type="component" value="Unassembled WGS sequence"/>
</dbReference>
<proteinExistence type="predicted"/>
<reference evidence="1" key="1">
    <citation type="submission" date="2020-08" db="EMBL/GenBank/DDBJ databases">
        <title>Multicomponent nature underlies the extraordinary mechanical properties of spider dragline silk.</title>
        <authorList>
            <person name="Kono N."/>
            <person name="Nakamura H."/>
            <person name="Mori M."/>
            <person name="Yoshida Y."/>
            <person name="Ohtoshi R."/>
            <person name="Malay A.D."/>
            <person name="Moran D.A.P."/>
            <person name="Tomita M."/>
            <person name="Numata K."/>
            <person name="Arakawa K."/>
        </authorList>
    </citation>
    <scope>NUCLEOTIDE SEQUENCE</scope>
</reference>
<accession>A0A8X6IBW4</accession>